<dbReference type="InterPro" id="IPR050145">
    <property type="entry name" value="Centrin_CML-like"/>
</dbReference>
<dbReference type="Pfam" id="PF13499">
    <property type="entry name" value="EF-hand_7"/>
    <property type="match status" value="1"/>
</dbReference>
<keyword evidence="1" id="KW-0677">Repeat</keyword>
<organism evidence="4 5">
    <name type="scientific">Entomortierella parvispora</name>
    <dbReference type="NCBI Taxonomy" id="205924"/>
    <lineage>
        <taxon>Eukaryota</taxon>
        <taxon>Fungi</taxon>
        <taxon>Fungi incertae sedis</taxon>
        <taxon>Mucoromycota</taxon>
        <taxon>Mortierellomycotina</taxon>
        <taxon>Mortierellomycetes</taxon>
        <taxon>Mortierellales</taxon>
        <taxon>Mortierellaceae</taxon>
        <taxon>Entomortierella</taxon>
    </lineage>
</organism>
<name>A0A9P3H399_9FUNG</name>
<gene>
    <name evidence="4" type="ORF">EMPS_01667</name>
</gene>
<dbReference type="GO" id="GO:0005509">
    <property type="term" value="F:calcium ion binding"/>
    <property type="evidence" value="ECO:0007669"/>
    <property type="project" value="InterPro"/>
</dbReference>
<dbReference type="SMART" id="SM00054">
    <property type="entry name" value="EFh"/>
    <property type="match status" value="3"/>
</dbReference>
<feature type="domain" description="EF-hand" evidence="3">
    <location>
        <begin position="109"/>
        <end position="144"/>
    </location>
</feature>
<evidence type="ECO:0000256" key="2">
    <source>
        <dbReference type="ARBA" id="ARBA00022837"/>
    </source>
</evidence>
<dbReference type="PROSITE" id="PS00018">
    <property type="entry name" value="EF_HAND_1"/>
    <property type="match status" value="1"/>
</dbReference>
<evidence type="ECO:0000256" key="1">
    <source>
        <dbReference type="ARBA" id="ARBA00022737"/>
    </source>
</evidence>
<feature type="domain" description="EF-hand" evidence="3">
    <location>
        <begin position="4"/>
        <end position="39"/>
    </location>
</feature>
<dbReference type="EMBL" id="BQFW01000002">
    <property type="protein sequence ID" value="GJJ69321.1"/>
    <property type="molecule type" value="Genomic_DNA"/>
</dbReference>
<dbReference type="PROSITE" id="PS50222">
    <property type="entry name" value="EF_HAND_2"/>
    <property type="match status" value="3"/>
</dbReference>
<dbReference type="PANTHER" id="PTHR23050">
    <property type="entry name" value="CALCIUM BINDING PROTEIN"/>
    <property type="match status" value="1"/>
</dbReference>
<keyword evidence="5" id="KW-1185">Reference proteome</keyword>
<protein>
    <submittedName>
        <fullName evidence="4">V-type H+-transporting ATPase subunit A</fullName>
    </submittedName>
</protein>
<dbReference type="CDD" id="cd00051">
    <property type="entry name" value="EFh"/>
    <property type="match status" value="1"/>
</dbReference>
<reference evidence="4" key="2">
    <citation type="journal article" date="2022" name="Microbiol. Resour. Announc.">
        <title>Whole-Genome Sequence of Entomortierella parvispora E1425, a Mucoromycotan Fungus Associated with Burkholderiaceae-Related Endosymbiotic Bacteria.</title>
        <authorList>
            <person name="Herlambang A."/>
            <person name="Guo Y."/>
            <person name="Takashima Y."/>
            <person name="Narisawa K."/>
            <person name="Ohta H."/>
            <person name="Nishizawa T."/>
        </authorList>
    </citation>
    <scope>NUCLEOTIDE SEQUENCE</scope>
    <source>
        <strain evidence="4">E1425</strain>
    </source>
</reference>
<feature type="domain" description="EF-hand" evidence="3">
    <location>
        <begin position="71"/>
        <end position="106"/>
    </location>
</feature>
<dbReference type="AlphaFoldDB" id="A0A9P3H399"/>
<comment type="caution">
    <text evidence="4">The sequence shown here is derived from an EMBL/GenBank/DDBJ whole genome shotgun (WGS) entry which is preliminary data.</text>
</comment>
<evidence type="ECO:0000313" key="4">
    <source>
        <dbReference type="EMBL" id="GJJ69321.1"/>
    </source>
</evidence>
<dbReference type="InterPro" id="IPR018247">
    <property type="entry name" value="EF_Hand_1_Ca_BS"/>
</dbReference>
<dbReference type="FunFam" id="1.10.238.10:FF:000003">
    <property type="entry name" value="Calmodulin A"/>
    <property type="match status" value="1"/>
</dbReference>
<keyword evidence="2" id="KW-0106">Calcium</keyword>
<proteinExistence type="predicted"/>
<dbReference type="OrthoDB" id="26525at2759"/>
<dbReference type="InterPro" id="IPR011992">
    <property type="entry name" value="EF-hand-dom_pair"/>
</dbReference>
<evidence type="ECO:0000313" key="5">
    <source>
        <dbReference type="Proteomes" id="UP000827284"/>
    </source>
</evidence>
<dbReference type="Proteomes" id="UP000827284">
    <property type="component" value="Unassembled WGS sequence"/>
</dbReference>
<evidence type="ECO:0000259" key="3">
    <source>
        <dbReference type="PROSITE" id="PS50222"/>
    </source>
</evidence>
<dbReference type="Gene3D" id="1.10.238.10">
    <property type="entry name" value="EF-hand"/>
    <property type="match status" value="2"/>
</dbReference>
<dbReference type="SUPFAM" id="SSF47473">
    <property type="entry name" value="EF-hand"/>
    <property type="match status" value="1"/>
</dbReference>
<dbReference type="InterPro" id="IPR002048">
    <property type="entry name" value="EF_hand_dom"/>
</dbReference>
<accession>A0A9P3H399</accession>
<sequence>MSNMRPEEIKEAFALFDPQNTGSIQPQAFQSFLDTLGDQELKQAVRIPNHAIDLREFTELMNRYNQDNSKDPEEPYRRAFASINKDGSGQVSAQELRAAIQQFLGTNVLSEADVDEIIREGDVSGDGRITLEEFLKIMQKSEKYHRGEHVL</sequence>
<reference evidence="4" key="1">
    <citation type="submission" date="2021-11" db="EMBL/GenBank/DDBJ databases">
        <authorList>
            <person name="Herlambang A."/>
            <person name="Guo Y."/>
            <person name="Takashima Y."/>
            <person name="Nishizawa T."/>
        </authorList>
    </citation>
    <scope>NUCLEOTIDE SEQUENCE</scope>
    <source>
        <strain evidence="4">E1425</strain>
    </source>
</reference>